<accession>A0ACC0C5K9</accession>
<dbReference type="Proteomes" id="UP001060085">
    <property type="component" value="Linkage Group LG01"/>
</dbReference>
<organism evidence="1 2">
    <name type="scientific">Catharanthus roseus</name>
    <name type="common">Madagascar periwinkle</name>
    <name type="synonym">Vinca rosea</name>
    <dbReference type="NCBI Taxonomy" id="4058"/>
    <lineage>
        <taxon>Eukaryota</taxon>
        <taxon>Viridiplantae</taxon>
        <taxon>Streptophyta</taxon>
        <taxon>Embryophyta</taxon>
        <taxon>Tracheophyta</taxon>
        <taxon>Spermatophyta</taxon>
        <taxon>Magnoliopsida</taxon>
        <taxon>eudicotyledons</taxon>
        <taxon>Gunneridae</taxon>
        <taxon>Pentapetalae</taxon>
        <taxon>asterids</taxon>
        <taxon>lamiids</taxon>
        <taxon>Gentianales</taxon>
        <taxon>Apocynaceae</taxon>
        <taxon>Rauvolfioideae</taxon>
        <taxon>Vinceae</taxon>
        <taxon>Catharanthinae</taxon>
        <taxon>Catharanthus</taxon>
    </lineage>
</organism>
<evidence type="ECO:0000313" key="2">
    <source>
        <dbReference type="Proteomes" id="UP001060085"/>
    </source>
</evidence>
<proteinExistence type="predicted"/>
<sequence length="304" mass="34948">MEETSASSSKSRKRQRQTEEETVPVAGTTDQSLSLGLLNCFSTLFLKLVLCVKYYNLLIFGMHLNDNAEDNLSFSDTLVALRIMRAQFPRIEKVSIQPFILRSQLYSSVKDRTQVDRELESLKRDRILRIFKLNTGQDDHAIMFLDDYLNQIEHVVKRLEAKKQDDLSVFDWFKDQVIQSKLEPSIGHQELCSLLSLAGKVKEEHITLLMNAGLLTRQLIDPNMYWFAIPNIGSVLKGLSQGRKELLSFLNRKKYKEMLLAALEKRRLQFSPLDMRFHLRDLIGSGQLKTAQTPSGLVVRVSKD</sequence>
<protein>
    <submittedName>
        <fullName evidence="1">Uncharacterized protein</fullName>
    </submittedName>
</protein>
<keyword evidence="2" id="KW-1185">Reference proteome</keyword>
<reference evidence="2" key="1">
    <citation type="journal article" date="2023" name="Nat. Plants">
        <title>Single-cell RNA sequencing provides a high-resolution roadmap for understanding the multicellular compartmentation of specialized metabolism.</title>
        <authorList>
            <person name="Sun S."/>
            <person name="Shen X."/>
            <person name="Li Y."/>
            <person name="Li Y."/>
            <person name="Wang S."/>
            <person name="Li R."/>
            <person name="Zhang H."/>
            <person name="Shen G."/>
            <person name="Guo B."/>
            <person name="Wei J."/>
            <person name="Xu J."/>
            <person name="St-Pierre B."/>
            <person name="Chen S."/>
            <person name="Sun C."/>
        </authorList>
    </citation>
    <scope>NUCLEOTIDE SEQUENCE [LARGE SCALE GENOMIC DNA]</scope>
</reference>
<gene>
    <name evidence="1" type="ORF">M9H77_01308</name>
</gene>
<name>A0ACC0C5K9_CATRO</name>
<evidence type="ECO:0000313" key="1">
    <source>
        <dbReference type="EMBL" id="KAI5680081.1"/>
    </source>
</evidence>
<comment type="caution">
    <text evidence="1">The sequence shown here is derived from an EMBL/GenBank/DDBJ whole genome shotgun (WGS) entry which is preliminary data.</text>
</comment>
<dbReference type="EMBL" id="CM044701">
    <property type="protein sequence ID" value="KAI5680081.1"/>
    <property type="molecule type" value="Genomic_DNA"/>
</dbReference>